<dbReference type="AlphaFoldDB" id="A0A316TZG7"/>
<dbReference type="EC" id="3.5.1.4" evidence="3"/>
<feature type="active site" description="Charge relay system" evidence="5">
    <location>
        <position position="232"/>
    </location>
</feature>
<dbReference type="PANTHER" id="PTHR46072">
    <property type="entry name" value="AMIDASE-RELATED-RELATED"/>
    <property type="match status" value="1"/>
</dbReference>
<name>A0A316TZG7_9BASI</name>
<gene>
    <name evidence="8" type="ORF">BCV69DRAFT_304266</name>
</gene>
<evidence type="ECO:0000256" key="5">
    <source>
        <dbReference type="PIRSR" id="PIRSR001221-1"/>
    </source>
</evidence>
<evidence type="ECO:0000313" key="8">
    <source>
        <dbReference type="EMBL" id="PWN18572.1"/>
    </source>
</evidence>
<feature type="binding site" evidence="6">
    <location>
        <position position="232"/>
    </location>
    <ligand>
        <name>substrate</name>
    </ligand>
</feature>
<accession>A0A316TZG7</accession>
<dbReference type="EMBL" id="KZ819335">
    <property type="protein sequence ID" value="PWN18572.1"/>
    <property type="molecule type" value="Genomic_DNA"/>
</dbReference>
<feature type="active site" description="Acyl-ester intermediate" evidence="5">
    <location>
        <position position="256"/>
    </location>
</feature>
<keyword evidence="4" id="KW-0378">Hydrolase</keyword>
<evidence type="ECO:0000256" key="1">
    <source>
        <dbReference type="ARBA" id="ARBA00001311"/>
    </source>
</evidence>
<organism evidence="8 9">
    <name type="scientific">Pseudomicrostroma glucosiphilum</name>
    <dbReference type="NCBI Taxonomy" id="1684307"/>
    <lineage>
        <taxon>Eukaryota</taxon>
        <taxon>Fungi</taxon>
        <taxon>Dikarya</taxon>
        <taxon>Basidiomycota</taxon>
        <taxon>Ustilaginomycotina</taxon>
        <taxon>Exobasidiomycetes</taxon>
        <taxon>Microstromatales</taxon>
        <taxon>Microstromatales incertae sedis</taxon>
        <taxon>Pseudomicrostroma</taxon>
    </lineage>
</organism>
<comment type="catalytic activity">
    <reaction evidence="1">
        <text>a monocarboxylic acid amide + H2O = a monocarboxylate + NH4(+)</text>
        <dbReference type="Rhea" id="RHEA:12020"/>
        <dbReference type="ChEBI" id="CHEBI:15377"/>
        <dbReference type="ChEBI" id="CHEBI:28938"/>
        <dbReference type="ChEBI" id="CHEBI:35757"/>
        <dbReference type="ChEBI" id="CHEBI:83628"/>
        <dbReference type="EC" id="3.5.1.4"/>
    </reaction>
</comment>
<dbReference type="GeneID" id="37016388"/>
<feature type="binding site" evidence="6">
    <location>
        <position position="206"/>
    </location>
    <ligand>
        <name>substrate</name>
    </ligand>
</feature>
<proteinExistence type="inferred from homology"/>
<dbReference type="InterPro" id="IPR023631">
    <property type="entry name" value="Amidase_dom"/>
</dbReference>
<evidence type="ECO:0000259" key="7">
    <source>
        <dbReference type="Pfam" id="PF01425"/>
    </source>
</evidence>
<keyword evidence="9" id="KW-1185">Reference proteome</keyword>
<dbReference type="GO" id="GO:0004040">
    <property type="term" value="F:amidase activity"/>
    <property type="evidence" value="ECO:0007669"/>
    <property type="project" value="UniProtKB-EC"/>
</dbReference>
<reference evidence="8 9" key="1">
    <citation type="journal article" date="2018" name="Mol. Biol. Evol.">
        <title>Broad Genomic Sampling Reveals a Smut Pathogenic Ancestry of the Fungal Clade Ustilaginomycotina.</title>
        <authorList>
            <person name="Kijpornyongpan T."/>
            <person name="Mondo S.J."/>
            <person name="Barry K."/>
            <person name="Sandor L."/>
            <person name="Lee J."/>
            <person name="Lipzen A."/>
            <person name="Pangilinan J."/>
            <person name="LaButti K."/>
            <person name="Hainaut M."/>
            <person name="Henrissat B."/>
            <person name="Grigoriev I.V."/>
            <person name="Spatafora J.W."/>
            <person name="Aime M.C."/>
        </authorList>
    </citation>
    <scope>NUCLEOTIDE SEQUENCE [LARGE SCALE GENOMIC DNA]</scope>
    <source>
        <strain evidence="8 9">MCA 4718</strain>
    </source>
</reference>
<evidence type="ECO:0000313" key="9">
    <source>
        <dbReference type="Proteomes" id="UP000245942"/>
    </source>
</evidence>
<evidence type="ECO:0000256" key="2">
    <source>
        <dbReference type="ARBA" id="ARBA00009199"/>
    </source>
</evidence>
<dbReference type="InterPro" id="IPR036928">
    <property type="entry name" value="AS_sf"/>
</dbReference>
<comment type="similarity">
    <text evidence="2">Belongs to the amidase family.</text>
</comment>
<dbReference type="STRING" id="1684307.A0A316TZG7"/>
<protein>
    <recommendedName>
        <fullName evidence="3">amidase</fullName>
        <ecNumber evidence="3">3.5.1.4</ecNumber>
    </recommendedName>
</protein>
<dbReference type="RefSeq" id="XP_025345732.1">
    <property type="nucleotide sequence ID" value="XM_025494654.1"/>
</dbReference>
<feature type="domain" description="Amidase" evidence="7">
    <location>
        <begin position="100"/>
        <end position="559"/>
    </location>
</feature>
<dbReference type="Pfam" id="PF01425">
    <property type="entry name" value="Amidase"/>
    <property type="match status" value="1"/>
</dbReference>
<dbReference type="Proteomes" id="UP000245942">
    <property type="component" value="Unassembled WGS sequence"/>
</dbReference>
<dbReference type="Gene3D" id="3.90.1300.10">
    <property type="entry name" value="Amidase signature (AS) domain"/>
    <property type="match status" value="1"/>
</dbReference>
<feature type="binding site" evidence="6">
    <location>
        <begin position="253"/>
        <end position="256"/>
    </location>
    <ligand>
        <name>substrate</name>
    </ligand>
</feature>
<sequence length="571" mass="61664">MVFDDALDAQAPTAVTTNPISDGASADDLEAASSFKGTWQHIGASKQQAREALLGPIEDDADLSSLAASLLTDEEAAIIGKPAHILAADIAARRLTSYQVTLAFCKAATIAQDATNCLTEICFREGLAQARSLDTYQAEHDGKTIGPLHGVPVSVKDHIDVKGMDGPSGFVGWCGNCVADTNALAVSCLVEAGAVIYCKTANPQSLLSIETNNNVYGRTTNPHNRTLSPGGSSGGEGALIAMRGSVLGVGTDIAGSIRIPALSSGIYGLRPTIGRLPHSGLRGPHSGMDTILGVVGPLATCLADLNLFCSAILERQPWRREPQVLTLPWKTELTSPSPDRKLRIGIILDDGLCAVHPPISRAMNKATRTLKAAGHTLLPWDPVLAKESVEVLFTACLQDRGEEYHEHMRLSGEPAVPLLQWLLTERVPSKTLSTPREVWDLNVRRDTVKTAALAQWEQLNLDVLLCPGAPTLAPRHDQSRHWNYTSMWNVTDWPAVTFPIGKYSGVEAPEEEAETRYPPHPPRNPIEEHVFKEWSPEWYRNAPVGLQLVGQRMQEEELLGCLKLVEAALSA</sequence>
<dbReference type="PIRSF" id="PIRSF001221">
    <property type="entry name" value="Amidase_fungi"/>
    <property type="match status" value="1"/>
</dbReference>
<evidence type="ECO:0000256" key="4">
    <source>
        <dbReference type="ARBA" id="ARBA00022801"/>
    </source>
</evidence>
<dbReference type="PROSITE" id="PS00571">
    <property type="entry name" value="AMIDASES"/>
    <property type="match status" value="1"/>
</dbReference>
<evidence type="ECO:0000256" key="3">
    <source>
        <dbReference type="ARBA" id="ARBA00012922"/>
    </source>
</evidence>
<dbReference type="SUPFAM" id="SSF75304">
    <property type="entry name" value="Amidase signature (AS) enzymes"/>
    <property type="match status" value="1"/>
</dbReference>
<evidence type="ECO:0000256" key="6">
    <source>
        <dbReference type="PIRSR" id="PIRSR001221-2"/>
    </source>
</evidence>
<feature type="active site" description="Charge relay system" evidence="5">
    <location>
        <position position="156"/>
    </location>
</feature>
<dbReference type="PANTHER" id="PTHR46072:SF4">
    <property type="entry name" value="AMIDASE C550.07-RELATED"/>
    <property type="match status" value="1"/>
</dbReference>
<dbReference type="InterPro" id="IPR020556">
    <property type="entry name" value="Amidase_CS"/>
</dbReference>
<dbReference type="OrthoDB" id="6428749at2759"/>